<reference evidence="25 26" key="1">
    <citation type="journal article" date="2001" name="Nucleic Acids Res.">
        <title>The complete genome sequence of the murine respiratory pathogen Mycoplasma pulmonis.</title>
        <authorList>
            <person name="Chambaud I."/>
            <person name="Heilig R."/>
            <person name="Ferris S."/>
            <person name="Barbe V."/>
            <person name="Samson D."/>
            <person name="Galisson F."/>
            <person name="Moszer I."/>
            <person name="Dybvig K."/>
            <person name="Wroblewski H."/>
            <person name="Viari A."/>
            <person name="Rocha E.P.C."/>
            <person name="Blanchard A."/>
        </authorList>
    </citation>
    <scope>NUCLEOTIDE SEQUENCE [LARGE SCALE GENOMIC DNA]</scope>
    <source>
        <strain evidence="25 26">UAB CTIP</strain>
    </source>
</reference>
<dbReference type="STRING" id="272635.gene:17577075"/>
<evidence type="ECO:0000256" key="10">
    <source>
        <dbReference type="ARBA" id="ARBA00022679"/>
    </source>
</evidence>
<evidence type="ECO:0000256" key="7">
    <source>
        <dbReference type="ARBA" id="ARBA00019373"/>
    </source>
</evidence>
<evidence type="ECO:0000256" key="19">
    <source>
        <dbReference type="ARBA" id="ARBA00031825"/>
    </source>
</evidence>
<gene>
    <name evidence="25" type="ordered locus">MYPU_4740</name>
</gene>
<evidence type="ECO:0000256" key="5">
    <source>
        <dbReference type="ARBA" id="ARBA00010185"/>
    </source>
</evidence>
<protein>
    <recommendedName>
        <fullName evidence="7">Phosphatidate cytidylyltransferase</fullName>
        <ecNumber evidence="6">2.7.7.41</ecNumber>
    </recommendedName>
    <alternativeName>
        <fullName evidence="20">CDP-DAG synthase</fullName>
    </alternativeName>
    <alternativeName>
        <fullName evidence="22">CDP-DG synthase</fullName>
    </alternativeName>
    <alternativeName>
        <fullName evidence="18">CDP-diacylglycerol synthase</fullName>
    </alternativeName>
    <alternativeName>
        <fullName evidence="21">CDP-diglyceride pyrophosphorylase</fullName>
    </alternativeName>
    <alternativeName>
        <fullName evidence="23">CDP-diglyceride synthase</fullName>
    </alternativeName>
    <alternativeName>
        <fullName evidence="19">CTP:phosphatidate cytidylyltransferase</fullName>
    </alternativeName>
</protein>
<keyword evidence="16" id="KW-0594">Phospholipid biosynthesis</keyword>
<keyword evidence="9" id="KW-0444">Lipid biosynthesis</keyword>
<keyword evidence="10 25" id="KW-0808">Transferase</keyword>
<feature type="transmembrane region" description="Helical" evidence="24">
    <location>
        <begin position="75"/>
        <end position="95"/>
    </location>
</feature>
<dbReference type="GO" id="GO:0004605">
    <property type="term" value="F:phosphatidate cytidylyltransferase activity"/>
    <property type="evidence" value="ECO:0007669"/>
    <property type="project" value="UniProtKB-EC"/>
</dbReference>
<dbReference type="PANTHER" id="PTHR46382:SF1">
    <property type="entry name" value="PHOSPHATIDATE CYTIDYLYLTRANSFERASE"/>
    <property type="match status" value="1"/>
</dbReference>
<dbReference type="PIR" id="B90571">
    <property type="entry name" value="B90571"/>
</dbReference>
<comment type="pathway">
    <text evidence="4">Lipid metabolism.</text>
</comment>
<comment type="catalytic activity">
    <reaction evidence="1">
        <text>a 1,2-diacyl-sn-glycero-3-phosphate + CTP + H(+) = a CDP-1,2-diacyl-sn-glycerol + diphosphate</text>
        <dbReference type="Rhea" id="RHEA:16229"/>
        <dbReference type="ChEBI" id="CHEBI:15378"/>
        <dbReference type="ChEBI" id="CHEBI:33019"/>
        <dbReference type="ChEBI" id="CHEBI:37563"/>
        <dbReference type="ChEBI" id="CHEBI:58332"/>
        <dbReference type="ChEBI" id="CHEBI:58608"/>
        <dbReference type="EC" id="2.7.7.41"/>
    </reaction>
</comment>
<dbReference type="HOGENOM" id="CLU_037294_2_0_14"/>
<name>Q98Q92_MYCPU</name>
<feature type="transmembrane region" description="Helical" evidence="24">
    <location>
        <begin position="221"/>
        <end position="240"/>
    </location>
</feature>
<accession>Q98Q92</accession>
<evidence type="ECO:0000256" key="8">
    <source>
        <dbReference type="ARBA" id="ARBA00022475"/>
    </source>
</evidence>
<proteinExistence type="inferred from homology"/>
<dbReference type="EC" id="2.7.7.41" evidence="6"/>
<feature type="transmembrane region" description="Helical" evidence="24">
    <location>
        <begin position="12"/>
        <end position="35"/>
    </location>
</feature>
<feature type="transmembrane region" description="Helical" evidence="24">
    <location>
        <begin position="174"/>
        <end position="200"/>
    </location>
</feature>
<dbReference type="Proteomes" id="UP000000528">
    <property type="component" value="Chromosome"/>
</dbReference>
<evidence type="ECO:0000256" key="22">
    <source>
        <dbReference type="ARBA" id="ARBA00032743"/>
    </source>
</evidence>
<keyword evidence="15 24" id="KW-0472">Membrane</keyword>
<feature type="transmembrane region" description="Helical" evidence="24">
    <location>
        <begin position="260"/>
        <end position="282"/>
    </location>
</feature>
<evidence type="ECO:0000256" key="13">
    <source>
        <dbReference type="ARBA" id="ARBA00022989"/>
    </source>
</evidence>
<dbReference type="GO" id="GO:0005886">
    <property type="term" value="C:plasma membrane"/>
    <property type="evidence" value="ECO:0007669"/>
    <property type="project" value="UniProtKB-SubCell"/>
</dbReference>
<dbReference type="RefSeq" id="WP_010925275.1">
    <property type="nucleotide sequence ID" value="NC_002771.1"/>
</dbReference>
<comment type="pathway">
    <text evidence="3">Phospholipid metabolism; CDP-diacylglycerol biosynthesis; CDP-diacylglycerol from sn-glycerol 3-phosphate: step 3/3.</text>
</comment>
<evidence type="ECO:0000256" key="23">
    <source>
        <dbReference type="ARBA" id="ARBA00033406"/>
    </source>
</evidence>
<evidence type="ECO:0000256" key="21">
    <source>
        <dbReference type="ARBA" id="ARBA00032396"/>
    </source>
</evidence>
<evidence type="ECO:0000256" key="14">
    <source>
        <dbReference type="ARBA" id="ARBA00023098"/>
    </source>
</evidence>
<evidence type="ECO:0000256" key="2">
    <source>
        <dbReference type="ARBA" id="ARBA00004651"/>
    </source>
</evidence>
<comment type="similarity">
    <text evidence="5">Belongs to the CDS family.</text>
</comment>
<evidence type="ECO:0000256" key="16">
    <source>
        <dbReference type="ARBA" id="ARBA00023209"/>
    </source>
</evidence>
<keyword evidence="8" id="KW-1003">Cell membrane</keyword>
<keyword evidence="26" id="KW-1185">Reference proteome</keyword>
<keyword evidence="11 24" id="KW-0812">Transmembrane</keyword>
<evidence type="ECO:0000256" key="3">
    <source>
        <dbReference type="ARBA" id="ARBA00005119"/>
    </source>
</evidence>
<feature type="transmembrane region" description="Helical" evidence="24">
    <location>
        <begin position="115"/>
        <end position="135"/>
    </location>
</feature>
<sequence length="323" mass="37208">MFLKKIPSNRILWAFIVILGFLYSMTISILTNVLFEQIEPRWIVFFRTSLIVVFLAIATFMIIEAINAFAFKKHTSIFVFSLLILFLTLPNDSIIESISSNHLEVKNTLITILKSPYIYLSIIAMILFFVSYKYISQAKDNRNLNAILSNSLLLTFIMVLIFVFTKFILYSLFFYWPIALFIFSIPVVCDSFGFFGGLALGKRLIHRPFSPMISPKKTWEGFFFALIGGAIAACFIVFSFSEFRSIFKHGQISTKIENIFLFISLLAFAPLISIFGDLFFSWVKRVNNIKDFSNLLQGHGGVLDRFDSMICLSFYMLFLILIY</sequence>
<evidence type="ECO:0000256" key="9">
    <source>
        <dbReference type="ARBA" id="ARBA00022516"/>
    </source>
</evidence>
<evidence type="ECO:0000256" key="4">
    <source>
        <dbReference type="ARBA" id="ARBA00005189"/>
    </source>
</evidence>
<dbReference type="eggNOG" id="COG0575">
    <property type="taxonomic scope" value="Bacteria"/>
</dbReference>
<evidence type="ECO:0000256" key="12">
    <source>
        <dbReference type="ARBA" id="ARBA00022695"/>
    </source>
</evidence>
<evidence type="ECO:0000256" key="24">
    <source>
        <dbReference type="SAM" id="Phobius"/>
    </source>
</evidence>
<evidence type="ECO:0000313" key="26">
    <source>
        <dbReference type="Proteomes" id="UP000000528"/>
    </source>
</evidence>
<evidence type="ECO:0000256" key="6">
    <source>
        <dbReference type="ARBA" id="ARBA00012487"/>
    </source>
</evidence>
<dbReference type="EMBL" id="AL445564">
    <property type="protein sequence ID" value="CAC13647.1"/>
    <property type="molecule type" value="Genomic_DNA"/>
</dbReference>
<feature type="transmembrane region" description="Helical" evidence="24">
    <location>
        <begin position="41"/>
        <end position="63"/>
    </location>
</feature>
<dbReference type="PANTHER" id="PTHR46382">
    <property type="entry name" value="PHOSPHATIDATE CYTIDYLYLTRANSFERASE"/>
    <property type="match status" value="1"/>
</dbReference>
<evidence type="ECO:0000256" key="11">
    <source>
        <dbReference type="ARBA" id="ARBA00022692"/>
    </source>
</evidence>
<organism evidence="26">
    <name type="scientific">Mycoplasmopsis pulmonis (strain UAB CTIP)</name>
    <name type="common">Mycoplasma pulmonis</name>
    <dbReference type="NCBI Taxonomy" id="272635"/>
    <lineage>
        <taxon>Bacteria</taxon>
        <taxon>Bacillati</taxon>
        <taxon>Mycoplasmatota</taxon>
        <taxon>Mycoplasmoidales</taxon>
        <taxon>Metamycoplasmataceae</taxon>
        <taxon>Mycoplasmopsis</taxon>
    </lineage>
</organism>
<evidence type="ECO:0000256" key="15">
    <source>
        <dbReference type="ARBA" id="ARBA00023136"/>
    </source>
</evidence>
<evidence type="ECO:0000256" key="1">
    <source>
        <dbReference type="ARBA" id="ARBA00001698"/>
    </source>
</evidence>
<evidence type="ECO:0000256" key="17">
    <source>
        <dbReference type="ARBA" id="ARBA00023264"/>
    </source>
</evidence>
<evidence type="ECO:0000313" key="25">
    <source>
        <dbReference type="EMBL" id="CAC13647.1"/>
    </source>
</evidence>
<feature type="transmembrane region" description="Helical" evidence="24">
    <location>
        <begin position="147"/>
        <end position="168"/>
    </location>
</feature>
<keyword evidence="13 24" id="KW-1133">Transmembrane helix</keyword>
<dbReference type="GO" id="GO:0016024">
    <property type="term" value="P:CDP-diacylglycerol biosynthetic process"/>
    <property type="evidence" value="ECO:0007669"/>
    <property type="project" value="TreeGrafter"/>
</dbReference>
<dbReference type="KEGG" id="mpu:MYPU_4740"/>
<keyword evidence="17" id="KW-1208">Phospholipid metabolism</keyword>
<keyword evidence="12 25" id="KW-0548">Nucleotidyltransferase</keyword>
<comment type="subcellular location">
    <subcellularLocation>
        <location evidence="2">Cell membrane</location>
        <topology evidence="2">Multi-pass membrane protein</topology>
    </subcellularLocation>
</comment>
<evidence type="ECO:0000256" key="18">
    <source>
        <dbReference type="ARBA" id="ARBA00029893"/>
    </source>
</evidence>
<evidence type="ECO:0000256" key="20">
    <source>
        <dbReference type="ARBA" id="ARBA00032253"/>
    </source>
</evidence>
<keyword evidence="14" id="KW-0443">Lipid metabolism</keyword>
<dbReference type="AlphaFoldDB" id="Q98Q92"/>
<dbReference type="Pfam" id="PF01148">
    <property type="entry name" value="CTP_transf_1"/>
    <property type="match status" value="1"/>
</dbReference>